<sequence>KIEIKFSMDDYPMGSIYATDTFPGIKISIQGTRRIQRVDLIKNGGILKSWEVNKENATFQMIDETTPSKPDNYYYVSVSGEFVVGLGLALLVKGKFKGVIRTMVIIPMLVAPIAVGIIWRLMYDPVFGIINQILAKIGIQGKNWLADPQIALWSVIIVEIWQWTPFIFLILLAGLESLPKECYEGAKIDGASSWQTFVYFAHELSL</sequence>
<dbReference type="SUPFAM" id="SSF161098">
    <property type="entry name" value="MetI-like"/>
    <property type="match status" value="1"/>
</dbReference>
<evidence type="ECO:0000256" key="6">
    <source>
        <dbReference type="ARBA" id="ARBA00023136"/>
    </source>
</evidence>
<evidence type="ECO:0000259" key="8">
    <source>
        <dbReference type="PROSITE" id="PS50928"/>
    </source>
</evidence>
<evidence type="ECO:0000256" key="1">
    <source>
        <dbReference type="ARBA" id="ARBA00004651"/>
    </source>
</evidence>
<evidence type="ECO:0000256" key="5">
    <source>
        <dbReference type="ARBA" id="ARBA00022989"/>
    </source>
</evidence>
<evidence type="ECO:0000256" key="4">
    <source>
        <dbReference type="ARBA" id="ARBA00022692"/>
    </source>
</evidence>
<gene>
    <name evidence="9" type="ORF">S06H3_57475</name>
</gene>
<dbReference type="InterPro" id="IPR035906">
    <property type="entry name" value="MetI-like_sf"/>
</dbReference>
<dbReference type="InterPro" id="IPR000515">
    <property type="entry name" value="MetI-like"/>
</dbReference>
<keyword evidence="6 7" id="KW-0472">Membrane</keyword>
<dbReference type="GO" id="GO:0005886">
    <property type="term" value="C:plasma membrane"/>
    <property type="evidence" value="ECO:0007669"/>
    <property type="project" value="UniProtKB-SubCell"/>
</dbReference>
<dbReference type="PANTHER" id="PTHR43005:SF2">
    <property type="entry name" value="INTEGRAL MEMBRANE SUGAR TRANSPORT PROTEIN"/>
    <property type="match status" value="1"/>
</dbReference>
<dbReference type="Gene3D" id="1.10.3720.10">
    <property type="entry name" value="MetI-like"/>
    <property type="match status" value="1"/>
</dbReference>
<protein>
    <recommendedName>
        <fullName evidence="8">ABC transmembrane type-1 domain-containing protein</fullName>
    </recommendedName>
</protein>
<feature type="transmembrane region" description="Helical" evidence="7">
    <location>
        <begin position="104"/>
        <end position="122"/>
    </location>
</feature>
<dbReference type="PANTHER" id="PTHR43005">
    <property type="entry name" value="BLR7065 PROTEIN"/>
    <property type="match status" value="1"/>
</dbReference>
<dbReference type="EMBL" id="BARV01037102">
    <property type="protein sequence ID" value="GAI47745.1"/>
    <property type="molecule type" value="Genomic_DNA"/>
</dbReference>
<evidence type="ECO:0000256" key="2">
    <source>
        <dbReference type="ARBA" id="ARBA00022448"/>
    </source>
</evidence>
<feature type="non-terminal residue" evidence="9">
    <location>
        <position position="1"/>
    </location>
</feature>
<feature type="domain" description="ABC transmembrane type-1" evidence="8">
    <location>
        <begin position="67"/>
        <end position="206"/>
    </location>
</feature>
<dbReference type="AlphaFoldDB" id="X1Q9M4"/>
<evidence type="ECO:0000256" key="7">
    <source>
        <dbReference type="SAM" id="Phobius"/>
    </source>
</evidence>
<proteinExistence type="predicted"/>
<evidence type="ECO:0000256" key="3">
    <source>
        <dbReference type="ARBA" id="ARBA00022475"/>
    </source>
</evidence>
<name>X1Q9M4_9ZZZZ</name>
<dbReference type="CDD" id="cd06261">
    <property type="entry name" value="TM_PBP2"/>
    <property type="match status" value="1"/>
</dbReference>
<keyword evidence="3" id="KW-1003">Cell membrane</keyword>
<comment type="subcellular location">
    <subcellularLocation>
        <location evidence="1">Cell membrane</location>
        <topology evidence="1">Multi-pass membrane protein</topology>
    </subcellularLocation>
</comment>
<reference evidence="9" key="1">
    <citation type="journal article" date="2014" name="Front. Microbiol.">
        <title>High frequency of phylogenetically diverse reductive dehalogenase-homologous genes in deep subseafloor sedimentary metagenomes.</title>
        <authorList>
            <person name="Kawai M."/>
            <person name="Futagami T."/>
            <person name="Toyoda A."/>
            <person name="Takaki Y."/>
            <person name="Nishi S."/>
            <person name="Hori S."/>
            <person name="Arai W."/>
            <person name="Tsubouchi T."/>
            <person name="Morono Y."/>
            <person name="Uchiyama I."/>
            <person name="Ito T."/>
            <person name="Fujiyama A."/>
            <person name="Inagaki F."/>
            <person name="Takami H."/>
        </authorList>
    </citation>
    <scope>NUCLEOTIDE SEQUENCE</scope>
    <source>
        <strain evidence="9">Expedition CK06-06</strain>
    </source>
</reference>
<keyword evidence="5 7" id="KW-1133">Transmembrane helix</keyword>
<dbReference type="GO" id="GO:0055085">
    <property type="term" value="P:transmembrane transport"/>
    <property type="evidence" value="ECO:0007669"/>
    <property type="project" value="InterPro"/>
</dbReference>
<keyword evidence="2" id="KW-0813">Transport</keyword>
<dbReference type="Pfam" id="PF00528">
    <property type="entry name" value="BPD_transp_1"/>
    <property type="match status" value="1"/>
</dbReference>
<keyword evidence="4 7" id="KW-0812">Transmembrane</keyword>
<feature type="transmembrane region" description="Helical" evidence="7">
    <location>
        <begin position="150"/>
        <end position="173"/>
    </location>
</feature>
<feature type="transmembrane region" description="Helical" evidence="7">
    <location>
        <begin position="73"/>
        <end position="92"/>
    </location>
</feature>
<comment type="caution">
    <text evidence="9">The sequence shown here is derived from an EMBL/GenBank/DDBJ whole genome shotgun (WGS) entry which is preliminary data.</text>
</comment>
<organism evidence="9">
    <name type="scientific">marine sediment metagenome</name>
    <dbReference type="NCBI Taxonomy" id="412755"/>
    <lineage>
        <taxon>unclassified sequences</taxon>
        <taxon>metagenomes</taxon>
        <taxon>ecological metagenomes</taxon>
    </lineage>
</organism>
<dbReference type="PROSITE" id="PS50928">
    <property type="entry name" value="ABC_TM1"/>
    <property type="match status" value="1"/>
</dbReference>
<accession>X1Q9M4</accession>
<evidence type="ECO:0000313" key="9">
    <source>
        <dbReference type="EMBL" id="GAI47745.1"/>
    </source>
</evidence>